<evidence type="ECO:0000259" key="4">
    <source>
        <dbReference type="Pfam" id="PF00248"/>
    </source>
</evidence>
<dbReference type="GO" id="GO:0016491">
    <property type="term" value="F:oxidoreductase activity"/>
    <property type="evidence" value="ECO:0007669"/>
    <property type="project" value="UniProtKB-KW"/>
</dbReference>
<dbReference type="InterPro" id="IPR005399">
    <property type="entry name" value="K_chnl_volt-dep_bsu_KCNAB-rel"/>
</dbReference>
<name>A0A3R9F3J0_9PSEU</name>
<dbReference type="PANTHER" id="PTHR43150:SF4">
    <property type="entry name" value="L-GLYCERALDEHYDE 3-PHOSPHATE REDUCTASE"/>
    <property type="match status" value="1"/>
</dbReference>
<dbReference type="SUPFAM" id="SSF51430">
    <property type="entry name" value="NAD(P)-linked oxidoreductase"/>
    <property type="match status" value="1"/>
</dbReference>
<dbReference type="Gene3D" id="3.20.20.100">
    <property type="entry name" value="NADP-dependent oxidoreductase domain"/>
    <property type="match status" value="1"/>
</dbReference>
<evidence type="ECO:0000313" key="6">
    <source>
        <dbReference type="Proteomes" id="UP000267081"/>
    </source>
</evidence>
<dbReference type="RefSeq" id="WP_125313083.1">
    <property type="nucleotide sequence ID" value="NZ_RSEC01000058.1"/>
</dbReference>
<comment type="similarity">
    <text evidence="1">Belongs to the shaker potassium channel beta subunit family.</text>
</comment>
<sequence>MEYRRVGASGLAVSDIAYGNWLTHHEPGCVAAALDAGITTFHTAAAWDGGAAEEAYGAAFSGALRDELVLCTGVFWPEGPGPNAAGLSRKHVIASCEGSLRRLRTDHIDVYQLLRFDFRTPVAETFLALSDLVRQGKVRYVGTSEWTAEQLLQAHEAAQRYDVPLIANQPHYSMLWRVAEAQVMPVCDRIGVGQFASVPLAQGVLTGKYHDGRIQAGSRAAGPAYARPLLMPELLERVELLRGVADDAGLTMAQLALAWTLQHEGVAATVAGASTPEQVTENAKASGVRLDLDVLTRIDHLLGSFVQTDPRLVWSPPAQPAPART</sequence>
<dbReference type="PANTHER" id="PTHR43150">
    <property type="entry name" value="HYPERKINETIC, ISOFORM M"/>
    <property type="match status" value="1"/>
</dbReference>
<feature type="domain" description="NADP-dependent oxidoreductase" evidence="4">
    <location>
        <begin position="30"/>
        <end position="301"/>
    </location>
</feature>
<proteinExistence type="inferred from homology"/>
<dbReference type="AlphaFoldDB" id="A0A3R9F3J0"/>
<dbReference type="EMBL" id="RSEC01000058">
    <property type="protein sequence ID" value="RSD13806.1"/>
    <property type="molecule type" value="Genomic_DNA"/>
</dbReference>
<dbReference type="InterPro" id="IPR036812">
    <property type="entry name" value="NAD(P)_OxRdtase_dom_sf"/>
</dbReference>
<dbReference type="Proteomes" id="UP000267081">
    <property type="component" value="Unassembled WGS sequence"/>
</dbReference>
<evidence type="ECO:0000256" key="3">
    <source>
        <dbReference type="ARBA" id="ARBA00023002"/>
    </source>
</evidence>
<dbReference type="InterPro" id="IPR023210">
    <property type="entry name" value="NADP_OxRdtase_dom"/>
</dbReference>
<dbReference type="Pfam" id="PF00248">
    <property type="entry name" value="Aldo_ket_red"/>
    <property type="match status" value="1"/>
</dbReference>
<evidence type="ECO:0000256" key="1">
    <source>
        <dbReference type="ARBA" id="ARBA00006515"/>
    </source>
</evidence>
<organism evidence="5 6">
    <name type="scientific">Amycolatopsis eburnea</name>
    <dbReference type="NCBI Taxonomy" id="2267691"/>
    <lineage>
        <taxon>Bacteria</taxon>
        <taxon>Bacillati</taxon>
        <taxon>Actinomycetota</taxon>
        <taxon>Actinomycetes</taxon>
        <taxon>Pseudonocardiales</taxon>
        <taxon>Pseudonocardiaceae</taxon>
        <taxon>Amycolatopsis</taxon>
    </lineage>
</organism>
<comment type="caution">
    <text evidence="5">The sequence shown here is derived from an EMBL/GenBank/DDBJ whole genome shotgun (WGS) entry which is preliminary data.</text>
</comment>
<reference evidence="5 6" key="1">
    <citation type="submission" date="2018-12" db="EMBL/GenBank/DDBJ databases">
        <title>Amycolatopsis eburnea sp. nov. actinomycete associate with arbuscular mycorrhiza fungal spore.</title>
        <authorList>
            <person name="Lumyong S."/>
            <person name="Chaiya L."/>
        </authorList>
    </citation>
    <scope>NUCLEOTIDE SEQUENCE [LARGE SCALE GENOMIC DNA]</scope>
    <source>
        <strain evidence="5 6">GLM-1</strain>
    </source>
</reference>
<protein>
    <submittedName>
        <fullName evidence="5">Aldo/keto reductase</fullName>
    </submittedName>
</protein>
<dbReference type="GO" id="GO:0051596">
    <property type="term" value="P:methylglyoxal catabolic process"/>
    <property type="evidence" value="ECO:0007669"/>
    <property type="project" value="TreeGrafter"/>
</dbReference>
<keyword evidence="3" id="KW-0560">Oxidoreductase</keyword>
<evidence type="ECO:0000313" key="5">
    <source>
        <dbReference type="EMBL" id="RSD13806.1"/>
    </source>
</evidence>
<keyword evidence="6" id="KW-1185">Reference proteome</keyword>
<gene>
    <name evidence="5" type="ORF">EIY87_29425</name>
</gene>
<keyword evidence="2" id="KW-0521">NADP</keyword>
<dbReference type="OrthoDB" id="9768793at2"/>
<accession>A0A3R9F3J0</accession>
<evidence type="ECO:0000256" key="2">
    <source>
        <dbReference type="ARBA" id="ARBA00022857"/>
    </source>
</evidence>